<accession>A0A0J5SBZ3</accession>
<dbReference type="PATRIC" id="fig|189381.10.peg.2952"/>
<evidence type="ECO:0000313" key="2">
    <source>
        <dbReference type="Proteomes" id="UP000076510"/>
    </source>
</evidence>
<dbReference type="GO" id="GO:0005886">
    <property type="term" value="C:plasma membrane"/>
    <property type="evidence" value="ECO:0007669"/>
    <property type="project" value="UniProtKB-SubCell"/>
</dbReference>
<name>A0A0J5SBZ3_9BACI</name>
<dbReference type="Pfam" id="PF12679">
    <property type="entry name" value="ABC2_membrane_2"/>
    <property type="match status" value="1"/>
</dbReference>
<reference evidence="2" key="1">
    <citation type="submission" date="2016-01" db="EMBL/GenBank/DDBJ databases">
        <title>Whole genome sequencing of Bhargavaea cecembensis T14.</title>
        <authorList>
            <person name="Hong K.W."/>
        </authorList>
    </citation>
    <scope>NUCLEOTIDE SEQUENCE [LARGE SCALE GENOMIC DNA]</scope>
    <source>
        <strain evidence="2">M19</strain>
    </source>
</reference>
<comment type="caution">
    <text evidence="1">The sequence shown here is derived from an EMBL/GenBank/DDBJ whole genome shotgun (WGS) entry which is preliminary data.</text>
</comment>
<dbReference type="RefSeq" id="WP_048005054.1">
    <property type="nucleotide sequence ID" value="NZ_CP085398.1"/>
</dbReference>
<proteinExistence type="predicted"/>
<dbReference type="AlphaFoldDB" id="A0A0J5SBZ3"/>
<organism evidence="1 2">
    <name type="scientific">Rossellomorea marisflavi</name>
    <dbReference type="NCBI Taxonomy" id="189381"/>
    <lineage>
        <taxon>Bacteria</taxon>
        <taxon>Bacillati</taxon>
        <taxon>Bacillota</taxon>
        <taxon>Bacilli</taxon>
        <taxon>Bacillales</taxon>
        <taxon>Bacillaceae</taxon>
        <taxon>Rossellomorea</taxon>
    </lineage>
</organism>
<sequence>MFAIAKREFFQLFKGFKSIAIILMLLVPTYYFAKFSSMFESALELTPDEADMAHSAGLLVVMIVFGQLFVMGLSHDTMNREMHERTMRFLLTRTSRRSIVAGKFLGILAFWFACITVSHVIIAIFSHRFDAFTFFQLMGLIACQVAFTVFLSTVVPVPALTMFMSIIAGILLPILGYWLAYTSNPWFSWMKYVDPNYYLVREDYTFLLMYLDAFILLLLTYVFFRRRGC</sequence>
<dbReference type="EMBL" id="LQQY01000016">
    <property type="protein sequence ID" value="KZE48719.1"/>
    <property type="molecule type" value="Genomic_DNA"/>
</dbReference>
<dbReference type="OrthoDB" id="2580477at2"/>
<dbReference type="Proteomes" id="UP000076510">
    <property type="component" value="Unassembled WGS sequence"/>
</dbReference>
<protein>
    <submittedName>
        <fullName evidence="1">Uncharacterized protein</fullName>
    </submittedName>
</protein>
<evidence type="ECO:0000313" key="1">
    <source>
        <dbReference type="EMBL" id="KZE48719.1"/>
    </source>
</evidence>
<gene>
    <name evidence="1" type="ORF">AV649_19295</name>
</gene>
<dbReference type="GO" id="GO:0140359">
    <property type="term" value="F:ABC-type transporter activity"/>
    <property type="evidence" value="ECO:0007669"/>
    <property type="project" value="InterPro"/>
</dbReference>